<evidence type="ECO:0000256" key="1">
    <source>
        <dbReference type="SAM" id="Phobius"/>
    </source>
</evidence>
<feature type="transmembrane region" description="Helical" evidence="1">
    <location>
        <begin position="171"/>
        <end position="194"/>
    </location>
</feature>
<dbReference type="Proteomes" id="UP001500968">
    <property type="component" value="Unassembled WGS sequence"/>
</dbReference>
<gene>
    <name evidence="2" type="ORF">GCM10022386_18130</name>
</gene>
<keyword evidence="1" id="KW-1133">Transmembrane helix</keyword>
<name>A0ABP7U0F2_9FLAO</name>
<organism evidence="2 3">
    <name type="scientific">Flavobacterium cheonhonense</name>
    <dbReference type="NCBI Taxonomy" id="706185"/>
    <lineage>
        <taxon>Bacteria</taxon>
        <taxon>Pseudomonadati</taxon>
        <taxon>Bacteroidota</taxon>
        <taxon>Flavobacteriia</taxon>
        <taxon>Flavobacteriales</taxon>
        <taxon>Flavobacteriaceae</taxon>
        <taxon>Flavobacterium</taxon>
    </lineage>
</organism>
<feature type="transmembrane region" description="Helical" evidence="1">
    <location>
        <begin position="141"/>
        <end position="165"/>
    </location>
</feature>
<feature type="transmembrane region" description="Helical" evidence="1">
    <location>
        <begin position="110"/>
        <end position="129"/>
    </location>
</feature>
<evidence type="ECO:0000313" key="2">
    <source>
        <dbReference type="EMBL" id="GAA4033881.1"/>
    </source>
</evidence>
<evidence type="ECO:0000313" key="3">
    <source>
        <dbReference type="Proteomes" id="UP001500968"/>
    </source>
</evidence>
<keyword evidence="1" id="KW-0472">Membrane</keyword>
<sequence length="202" mass="23675">MTLSKENIAVIDKILLKKYGLIYRDIRLEILDHLASELEISEGTFDEKISEFMESNKEFIQKTNQLLTQQYSKNGLQQVAKTVFSLPFVLLYAIASLAFYYLIAVHGKDWFLTYFDILPIVIPAPLSLIELYSLFTSKRRLYTFSLVGSFNMIFMIYLFLVIHLVRKADNIYAVAVFSFFFALSLMYYYSYWVAKQHTKKLI</sequence>
<dbReference type="RefSeq" id="WP_324689445.1">
    <property type="nucleotide sequence ID" value="NZ_BAABCR010000015.1"/>
</dbReference>
<keyword evidence="3" id="KW-1185">Reference proteome</keyword>
<protein>
    <submittedName>
        <fullName evidence="2">Uncharacterized protein</fullName>
    </submittedName>
</protein>
<proteinExistence type="predicted"/>
<feature type="transmembrane region" description="Helical" evidence="1">
    <location>
        <begin position="83"/>
        <end position="104"/>
    </location>
</feature>
<comment type="caution">
    <text evidence="2">The sequence shown here is derived from an EMBL/GenBank/DDBJ whole genome shotgun (WGS) entry which is preliminary data.</text>
</comment>
<keyword evidence="1" id="KW-0812">Transmembrane</keyword>
<reference evidence="3" key="1">
    <citation type="journal article" date="2019" name="Int. J. Syst. Evol. Microbiol.">
        <title>The Global Catalogue of Microorganisms (GCM) 10K type strain sequencing project: providing services to taxonomists for standard genome sequencing and annotation.</title>
        <authorList>
            <consortium name="The Broad Institute Genomics Platform"/>
            <consortium name="The Broad Institute Genome Sequencing Center for Infectious Disease"/>
            <person name="Wu L."/>
            <person name="Ma J."/>
        </authorList>
    </citation>
    <scope>NUCLEOTIDE SEQUENCE [LARGE SCALE GENOMIC DNA]</scope>
    <source>
        <strain evidence="3">JCM 17064</strain>
    </source>
</reference>
<dbReference type="EMBL" id="BAABCR010000015">
    <property type="protein sequence ID" value="GAA4033881.1"/>
    <property type="molecule type" value="Genomic_DNA"/>
</dbReference>
<accession>A0ABP7U0F2</accession>